<dbReference type="RefSeq" id="XP_041192053.1">
    <property type="nucleotide sequence ID" value="XM_041342985.1"/>
</dbReference>
<reference evidence="2" key="1">
    <citation type="journal article" date="2020" name="New Phytol.">
        <title>Comparative genomics reveals dynamic genome evolution in host specialist ectomycorrhizal fungi.</title>
        <authorList>
            <person name="Lofgren L.A."/>
            <person name="Nguyen N.H."/>
            <person name="Vilgalys R."/>
            <person name="Ruytinx J."/>
            <person name="Liao H.L."/>
            <person name="Branco S."/>
            <person name="Kuo A."/>
            <person name="LaButti K."/>
            <person name="Lipzen A."/>
            <person name="Andreopoulos W."/>
            <person name="Pangilinan J."/>
            <person name="Riley R."/>
            <person name="Hundley H."/>
            <person name="Na H."/>
            <person name="Barry K."/>
            <person name="Grigoriev I.V."/>
            <person name="Stajich J.E."/>
            <person name="Kennedy P.G."/>
        </authorList>
    </citation>
    <scope>NUCLEOTIDE SEQUENCE</scope>
    <source>
        <strain evidence="2">MN1</strain>
    </source>
</reference>
<protein>
    <submittedName>
        <fullName evidence="2">Uncharacterized protein</fullName>
    </submittedName>
</protein>
<evidence type="ECO:0000313" key="2">
    <source>
        <dbReference type="EMBL" id="KAG1814717.1"/>
    </source>
</evidence>
<organism evidence="2 3">
    <name type="scientific">Suillus subaureus</name>
    <dbReference type="NCBI Taxonomy" id="48587"/>
    <lineage>
        <taxon>Eukaryota</taxon>
        <taxon>Fungi</taxon>
        <taxon>Dikarya</taxon>
        <taxon>Basidiomycota</taxon>
        <taxon>Agaricomycotina</taxon>
        <taxon>Agaricomycetes</taxon>
        <taxon>Agaricomycetidae</taxon>
        <taxon>Boletales</taxon>
        <taxon>Suillineae</taxon>
        <taxon>Suillaceae</taxon>
        <taxon>Suillus</taxon>
    </lineage>
</organism>
<proteinExistence type="predicted"/>
<comment type="caution">
    <text evidence="2">The sequence shown here is derived from an EMBL/GenBank/DDBJ whole genome shotgun (WGS) entry which is preliminary data.</text>
</comment>
<feature type="compositionally biased region" description="Acidic residues" evidence="1">
    <location>
        <begin position="286"/>
        <end position="296"/>
    </location>
</feature>
<dbReference type="EMBL" id="JABBWG010000020">
    <property type="protein sequence ID" value="KAG1814717.1"/>
    <property type="molecule type" value="Genomic_DNA"/>
</dbReference>
<dbReference type="AlphaFoldDB" id="A0A9P7JCL3"/>
<gene>
    <name evidence="2" type="ORF">BJ212DRAFT_348952</name>
</gene>
<evidence type="ECO:0000256" key="1">
    <source>
        <dbReference type="SAM" id="MobiDB-lite"/>
    </source>
</evidence>
<keyword evidence="3" id="KW-1185">Reference proteome</keyword>
<dbReference type="OrthoDB" id="5327923at2759"/>
<dbReference type="GeneID" id="64637001"/>
<dbReference type="Proteomes" id="UP000807769">
    <property type="component" value="Unassembled WGS sequence"/>
</dbReference>
<evidence type="ECO:0000313" key="3">
    <source>
        <dbReference type="Proteomes" id="UP000807769"/>
    </source>
</evidence>
<feature type="region of interest" description="Disordered" evidence="1">
    <location>
        <begin position="281"/>
        <end position="313"/>
    </location>
</feature>
<name>A0A9P7JCL3_9AGAM</name>
<accession>A0A9P7JCL3</accession>
<feature type="region of interest" description="Disordered" evidence="1">
    <location>
        <begin position="230"/>
        <end position="268"/>
    </location>
</feature>
<sequence length="496" mass="55851">MGSGHLKFIDGNGCFCRLHVCVDLHLVGRYDLLTRQRASEGTAFKTKYLGNSAIVIRGDRRICAIGGWGGSDSFPCPHKLPQTTQHQVDTNKHCTGYGKNRIVFRVWPRDPKGNTIIASSLRGKEADNGIDLWGATLYDFYFVLRAPDVKNYLTISTGSRLAKWMRKHGELIAEDELYWADKEEDPKEVPVVDIGELIRCYDTRVALGIFNQFSSRKKIREKEKTSRSAFSYSDLEKATDEDSTPPVGDQGDNIGREQEEEAVSVVDDYSEDAIARAQLKASMLETESETSSEDSADQPTGNPAAPLPNIDSPFHPDHYLSPYPFIPCTHDEIPILQQRIPLHLLPQKLYVHDPWNKLTVNKNDSDHNTQWLSKVTNEGDIVRTYSLSFGPEGKKVASKARKQAEIAEDEAAKEESVMHILPTDKEGPTEEPRIEVVLPPRPRKRAQVEEAHLYLSPRAVGVGHNSIVHSVEWELPRDLFVEPRLCKACVEEDIRQ</sequence>